<feature type="repeat" description="TPR" evidence="1">
    <location>
        <begin position="186"/>
        <end position="219"/>
    </location>
</feature>
<dbReference type="OrthoDB" id="637176at2"/>
<feature type="coiled-coil region" evidence="2">
    <location>
        <begin position="13"/>
        <end position="40"/>
    </location>
</feature>
<dbReference type="EMBL" id="CP011390">
    <property type="protein sequence ID" value="ANE51227.1"/>
    <property type="molecule type" value="Genomic_DNA"/>
</dbReference>
<dbReference type="SUPFAM" id="SSF48452">
    <property type="entry name" value="TPR-like"/>
    <property type="match status" value="1"/>
</dbReference>
<dbReference type="Proteomes" id="UP000077177">
    <property type="component" value="Chromosome"/>
</dbReference>
<name>A0A172TWW1_9BACT</name>
<protein>
    <submittedName>
        <fullName evidence="4">Uncharacterized protein</fullName>
    </submittedName>
</protein>
<keyword evidence="1" id="KW-0802">TPR repeat</keyword>
<dbReference type="Gene3D" id="1.25.40.10">
    <property type="entry name" value="Tetratricopeptide repeat domain"/>
    <property type="match status" value="1"/>
</dbReference>
<dbReference type="RefSeq" id="WP_066405025.1">
    <property type="nucleotide sequence ID" value="NZ_CP011390.1"/>
</dbReference>
<proteinExistence type="predicted"/>
<gene>
    <name evidence="4" type="ORF">SY85_12630</name>
</gene>
<evidence type="ECO:0000256" key="2">
    <source>
        <dbReference type="SAM" id="Coils"/>
    </source>
</evidence>
<keyword evidence="2" id="KW-0175">Coiled coil</keyword>
<dbReference type="STRING" id="1492898.SY85_12630"/>
<feature type="signal peptide" evidence="3">
    <location>
        <begin position="1"/>
        <end position="18"/>
    </location>
</feature>
<dbReference type="InterPro" id="IPR011990">
    <property type="entry name" value="TPR-like_helical_dom_sf"/>
</dbReference>
<reference evidence="4 5" key="2">
    <citation type="journal article" date="2016" name="Int. J. Syst. Evol. Microbiol.">
        <title>Flavisolibacter tropicus sp. nov., isolated from tropical soil.</title>
        <authorList>
            <person name="Lee J.J."/>
            <person name="Kang M.S."/>
            <person name="Kim G.S."/>
            <person name="Lee C.S."/>
            <person name="Lim S."/>
            <person name="Lee J."/>
            <person name="Roh S.H."/>
            <person name="Kang H."/>
            <person name="Ha J.M."/>
            <person name="Bae S."/>
            <person name="Jung H.Y."/>
            <person name="Kim M.K."/>
        </authorList>
    </citation>
    <scope>NUCLEOTIDE SEQUENCE [LARGE SCALE GENOMIC DNA]</scope>
    <source>
        <strain evidence="4 5">LCS9</strain>
    </source>
</reference>
<feature type="chain" id="PRO_5008001296" evidence="3">
    <location>
        <begin position="19"/>
        <end position="689"/>
    </location>
</feature>
<evidence type="ECO:0000313" key="4">
    <source>
        <dbReference type="EMBL" id="ANE51227.1"/>
    </source>
</evidence>
<dbReference type="PATRIC" id="fig|1492898.3.peg.2722"/>
<dbReference type="AlphaFoldDB" id="A0A172TWW1"/>
<dbReference type="KEGG" id="fla:SY85_12630"/>
<evidence type="ECO:0000256" key="1">
    <source>
        <dbReference type="PROSITE-ProRule" id="PRU00339"/>
    </source>
</evidence>
<dbReference type="PROSITE" id="PS50005">
    <property type="entry name" value="TPR"/>
    <property type="match status" value="1"/>
</dbReference>
<evidence type="ECO:0000313" key="5">
    <source>
        <dbReference type="Proteomes" id="UP000077177"/>
    </source>
</evidence>
<organism evidence="4 5">
    <name type="scientific">Flavisolibacter tropicus</name>
    <dbReference type="NCBI Taxonomy" id="1492898"/>
    <lineage>
        <taxon>Bacteria</taxon>
        <taxon>Pseudomonadati</taxon>
        <taxon>Bacteroidota</taxon>
        <taxon>Chitinophagia</taxon>
        <taxon>Chitinophagales</taxon>
        <taxon>Chitinophagaceae</taxon>
        <taxon>Flavisolibacter</taxon>
    </lineage>
</organism>
<sequence length="689" mass="75405">MRTLFLLPLLFLLSNVLAQKQLSEKDLKQLSAQAEKMMKDPRYKKAMAEAGNNDVNNEALERFPSPSPARMATVPSQPMSKGVMSSYLSNLYTAYKTKVPVAAVQAAQQAGIKLGNDPEKLGVAAVTNWYNGAPKEAILMSIAASMKNPDNKMLLNNLGALLNMGGAPYHALPILKTLVSEFPNNPMFLNNLGQAYTGAGELDTAMYYFKRCIQESPHHPEANNTAGQIEASRGNTAAAAQHFENSLKGGFNDGAQRGMNNLGNEQSFRLSKFIKPPVDQPYFNEFKYKLPRQCQNANDAPLVRQEHEDYRNFIEGVQIAYSELSRQESEKGEAKLKKLTQAAMKNPMVMLTLRNPIQLSAGKILMNWGIGFQEEMREHNQRIENLDQKIKGIQATYEAKREAIVKDYAERKRQYDCGEGNGAGCAAIERLSKEECQAIAALSNTTQGAIATAVADKQQKQLYMARRIFNITSYYGYLASPNKEMANAAFYKACAHYLTELEKIAGTPIIVASKCEEDKTITQAKSESDNAKAMDCPIDLSIPFAVGKIELNCEKFSFSAGEGVTFKYEKDFGSKQSTISIGAGLQLEAGKAFGIFSGEVGASAEQSFYIVFDSDNNISDAGLALQVELSAGAEASVETPSAIANEYLKKEILDQKIELGYTLGVNAGWTFNDGAISSIAKSIGGVFKK</sequence>
<reference evidence="5" key="1">
    <citation type="submission" date="2015-01" db="EMBL/GenBank/DDBJ databases">
        <title>Flavisolibacter sp./LCS9/ whole genome sequencing.</title>
        <authorList>
            <person name="Kim M.K."/>
            <person name="Srinivasan S."/>
            <person name="Lee J.-J."/>
        </authorList>
    </citation>
    <scope>NUCLEOTIDE SEQUENCE [LARGE SCALE GENOMIC DNA]</scope>
    <source>
        <strain evidence="5">LCS9</strain>
    </source>
</reference>
<evidence type="ECO:0000256" key="3">
    <source>
        <dbReference type="SAM" id="SignalP"/>
    </source>
</evidence>
<keyword evidence="5" id="KW-1185">Reference proteome</keyword>
<dbReference type="InterPro" id="IPR019734">
    <property type="entry name" value="TPR_rpt"/>
</dbReference>
<feature type="coiled-coil region" evidence="2">
    <location>
        <begin position="376"/>
        <end position="403"/>
    </location>
</feature>
<accession>A0A172TWW1</accession>
<keyword evidence="3" id="KW-0732">Signal</keyword>